<dbReference type="Proteomes" id="UP000236728">
    <property type="component" value="Unassembled WGS sequence"/>
</dbReference>
<keyword evidence="2" id="KW-1185">Reference proteome</keyword>
<name>A0A1H5T321_9BACT</name>
<dbReference type="SUPFAM" id="SSF143100">
    <property type="entry name" value="TTHA1013/TTHA0281-like"/>
    <property type="match status" value="1"/>
</dbReference>
<dbReference type="EMBL" id="FNVA01000001">
    <property type="protein sequence ID" value="SEF56427.1"/>
    <property type="molecule type" value="Genomic_DNA"/>
</dbReference>
<protein>
    <submittedName>
        <fullName evidence="1">Uncharacterized protein</fullName>
    </submittedName>
</protein>
<accession>A0A1H5T321</accession>
<reference evidence="1 2" key="1">
    <citation type="submission" date="2016-10" db="EMBL/GenBank/DDBJ databases">
        <authorList>
            <person name="de Groot N.N."/>
        </authorList>
    </citation>
    <scope>NUCLEOTIDE SEQUENCE [LARGE SCALE GENOMIC DNA]</scope>
    <source>
        <strain evidence="1 2">DSM 22489</strain>
    </source>
</reference>
<dbReference type="OrthoDB" id="9805307at2"/>
<evidence type="ECO:0000313" key="2">
    <source>
        <dbReference type="Proteomes" id="UP000236728"/>
    </source>
</evidence>
<dbReference type="InterPro" id="IPR035069">
    <property type="entry name" value="TTHA1013/TTHA0281-like"/>
</dbReference>
<sequence>MKELVFHVTQESDGGYCAKAVGEGIITQGDTWEELREMVLDATRGYYDTAEELPEQIRLELVHSEVLAVA</sequence>
<dbReference type="AlphaFoldDB" id="A0A1H5T321"/>
<gene>
    <name evidence="1" type="ORF">SAMN05421819_0430</name>
</gene>
<dbReference type="RefSeq" id="WP_103931367.1">
    <property type="nucleotide sequence ID" value="NZ_FNVA01000001.1"/>
</dbReference>
<dbReference type="Gene3D" id="3.30.160.250">
    <property type="match status" value="1"/>
</dbReference>
<evidence type="ECO:0000313" key="1">
    <source>
        <dbReference type="EMBL" id="SEF56427.1"/>
    </source>
</evidence>
<organism evidence="1 2">
    <name type="scientific">Bryocella elongata</name>
    <dbReference type="NCBI Taxonomy" id="863522"/>
    <lineage>
        <taxon>Bacteria</taxon>
        <taxon>Pseudomonadati</taxon>
        <taxon>Acidobacteriota</taxon>
        <taxon>Terriglobia</taxon>
        <taxon>Terriglobales</taxon>
        <taxon>Acidobacteriaceae</taxon>
        <taxon>Bryocella</taxon>
    </lineage>
</organism>
<proteinExistence type="predicted"/>